<proteinExistence type="predicted"/>
<sequence length="130" mass="14811">MKTYILTLALGLITTAGFTQRITKGDDGLDKKVLEVQVTGPALLTLEMERELQLTAQQQQEVKQLNELRYQQLLETEKTATAVSSDQMIQKVHLQNDKALTKVLSSEQLRRFLELEGRQHAQHLSELDNH</sequence>
<organism evidence="1 2">
    <name type="scientific">Pontibacter populi</name>
    <dbReference type="NCBI Taxonomy" id="890055"/>
    <lineage>
        <taxon>Bacteria</taxon>
        <taxon>Pseudomonadati</taxon>
        <taxon>Bacteroidota</taxon>
        <taxon>Cytophagia</taxon>
        <taxon>Cytophagales</taxon>
        <taxon>Hymenobacteraceae</taxon>
        <taxon>Pontibacter</taxon>
    </lineage>
</organism>
<dbReference type="Proteomes" id="UP000774935">
    <property type="component" value="Unassembled WGS sequence"/>
</dbReference>
<comment type="caution">
    <text evidence="1">The sequence shown here is derived from an EMBL/GenBank/DDBJ whole genome shotgun (WGS) entry which is preliminary data.</text>
</comment>
<reference evidence="1 2" key="1">
    <citation type="submission" date="2021-07" db="EMBL/GenBank/DDBJ databases">
        <authorList>
            <person name="Kim M.K."/>
        </authorList>
    </citation>
    <scope>NUCLEOTIDE SEQUENCE [LARGE SCALE GENOMIC DNA]</scope>
    <source>
        <strain evidence="1 2">HLY7-15</strain>
    </source>
</reference>
<keyword evidence="2" id="KW-1185">Reference proteome</keyword>
<accession>A0ABS6XA35</accession>
<evidence type="ECO:0000313" key="2">
    <source>
        <dbReference type="Proteomes" id="UP000774935"/>
    </source>
</evidence>
<gene>
    <name evidence="1" type="ORF">KYK27_07245</name>
</gene>
<protein>
    <submittedName>
        <fullName evidence="1">Uncharacterized protein</fullName>
    </submittedName>
</protein>
<evidence type="ECO:0000313" key="1">
    <source>
        <dbReference type="EMBL" id="MBW3364831.1"/>
    </source>
</evidence>
<dbReference type="EMBL" id="JAHWXQ010000002">
    <property type="protein sequence ID" value="MBW3364831.1"/>
    <property type="molecule type" value="Genomic_DNA"/>
</dbReference>
<name>A0ABS6XA35_9BACT</name>
<dbReference type="RefSeq" id="WP_199109377.1">
    <property type="nucleotide sequence ID" value="NZ_JAHWXQ010000002.1"/>
</dbReference>